<dbReference type="Pfam" id="PF00482">
    <property type="entry name" value="T2SSF"/>
    <property type="match status" value="1"/>
</dbReference>
<evidence type="ECO:0000256" key="1">
    <source>
        <dbReference type="ARBA" id="ARBA00004651"/>
    </source>
</evidence>
<dbReference type="Proteomes" id="UP000678237">
    <property type="component" value="Unassembled WGS sequence"/>
</dbReference>
<evidence type="ECO:0000256" key="3">
    <source>
        <dbReference type="ARBA" id="ARBA00022692"/>
    </source>
</evidence>
<sequence>MPRPNPNALRDMTPGQMYREIKVSMPEFEAGETALVREKQVPFVLFCKRMHALAPGLGRGAVLQPVYKEAIEFLGWKLSAEEFTAAIKVSLYASLFVGLILGAALYFSPLAPLVDGFFGVAYLTPVLLFAPFVLVGMGIGSFIQNFPLEAAKEEQLRALTYVPDIVGYMIMSMKLVPNLEKAVEFAANHGRGKIADDFRRVLWEVQLGVHGSLSEALDELAYRWGKFSDEFKHALMMIRASVLENTEAKRYALLDKTMQDILDSIKLKMENYARALSQPTTMLFYIGVLLPLILIIVLPVGSTFSGAPLANPIALFLIYNVFIPLLTIVFASGLIRQRPPTYISPVIPDNFPGLPPKGVIRTKGGQISIYFVMALVLVLGIAFSYFLSVEGIPPLSLVKERPLQVLKADLSEAVALQKDGKALDYFAEGGTRYRELVALGIRREKIPTQLSVEKQTFFSRSEFDVTPYNFIFGMLLTFSLLVYVYLHYTSIYKRQAQETIERMESEFKDALYVLASRMGENKPVEDAMRHTREFLPQYAISEAVFGKAIDNISLLGMPLEAAVFDSGYGALKNNPSSLIRGGMQLLIDSVQLGVNVAARTLISLSIQMDNADKVNRTLTQLVQDVTGVMRSMSTFIAPIVLGITTTLQKIVIITLFSISSSSILRQTQESGSEAGAGGLGSSFSGVNLNALINAEAIGQIASPTQFVFIVAFYIIELVFIMTYFTTRIEQDNELLVRLNIAKAMPIAVVVFVGSMIASNALTGGFIGG</sequence>
<dbReference type="AlphaFoldDB" id="A0A8T4LFF9"/>
<name>A0A8T4LFF9_9ARCH</name>
<feature type="transmembrane region" description="Helical" evidence="6">
    <location>
        <begin position="746"/>
        <end position="766"/>
    </location>
</feature>
<feature type="domain" description="Type II secretion system protein GspF" evidence="7">
    <location>
        <begin position="174"/>
        <end position="299"/>
    </location>
</feature>
<gene>
    <name evidence="8" type="ORF">J4203_05560</name>
</gene>
<comment type="caution">
    <text evidence="8">The sequence shown here is derived from an EMBL/GenBank/DDBJ whole genome shotgun (WGS) entry which is preliminary data.</text>
</comment>
<keyword evidence="4 6" id="KW-1133">Transmembrane helix</keyword>
<feature type="transmembrane region" description="Helical" evidence="6">
    <location>
        <begin position="706"/>
        <end position="725"/>
    </location>
</feature>
<keyword evidence="2" id="KW-1003">Cell membrane</keyword>
<feature type="transmembrane region" description="Helical" evidence="6">
    <location>
        <begin position="282"/>
        <end position="301"/>
    </location>
</feature>
<reference evidence="8" key="2">
    <citation type="submission" date="2021-05" db="EMBL/GenBank/DDBJ databases">
        <title>Protein family content uncovers lineage relationships and bacterial pathway maintenance mechanisms in DPANN archaea.</title>
        <authorList>
            <person name="Castelle C.J."/>
            <person name="Meheust R."/>
            <person name="Jaffe A.L."/>
            <person name="Seitz K."/>
            <person name="Gong X."/>
            <person name="Baker B.J."/>
            <person name="Banfield J.F."/>
        </authorList>
    </citation>
    <scope>NUCLEOTIDE SEQUENCE</scope>
    <source>
        <strain evidence="8">RIFCSPLOWO2_01_FULL_58_19</strain>
    </source>
</reference>
<keyword evidence="5 6" id="KW-0472">Membrane</keyword>
<evidence type="ECO:0000256" key="4">
    <source>
        <dbReference type="ARBA" id="ARBA00022989"/>
    </source>
</evidence>
<proteinExistence type="predicted"/>
<evidence type="ECO:0000313" key="9">
    <source>
        <dbReference type="Proteomes" id="UP000678237"/>
    </source>
</evidence>
<feature type="transmembrane region" description="Helical" evidence="6">
    <location>
        <begin position="313"/>
        <end position="335"/>
    </location>
</feature>
<dbReference type="GO" id="GO:0005886">
    <property type="term" value="C:plasma membrane"/>
    <property type="evidence" value="ECO:0007669"/>
    <property type="project" value="UniProtKB-SubCell"/>
</dbReference>
<evidence type="ECO:0000256" key="5">
    <source>
        <dbReference type="ARBA" id="ARBA00023136"/>
    </source>
</evidence>
<feature type="transmembrane region" description="Helical" evidence="6">
    <location>
        <begin position="635"/>
        <end position="658"/>
    </location>
</feature>
<protein>
    <submittedName>
        <fullName evidence="8">Type II secretion system F family protein</fullName>
    </submittedName>
</protein>
<feature type="transmembrane region" description="Helical" evidence="6">
    <location>
        <begin position="120"/>
        <end position="143"/>
    </location>
</feature>
<dbReference type="EMBL" id="JAGVWE010000004">
    <property type="protein sequence ID" value="MBS3063310.1"/>
    <property type="molecule type" value="Genomic_DNA"/>
</dbReference>
<feature type="transmembrane region" description="Helical" evidence="6">
    <location>
        <begin position="468"/>
        <end position="486"/>
    </location>
</feature>
<evidence type="ECO:0000256" key="2">
    <source>
        <dbReference type="ARBA" id="ARBA00022475"/>
    </source>
</evidence>
<feature type="transmembrane region" description="Helical" evidence="6">
    <location>
        <begin position="367"/>
        <end position="387"/>
    </location>
</feature>
<organism evidence="8 9">
    <name type="scientific">Candidatus Iainarchaeum sp</name>
    <dbReference type="NCBI Taxonomy" id="3101447"/>
    <lineage>
        <taxon>Archaea</taxon>
        <taxon>Candidatus Iainarchaeota</taxon>
        <taxon>Candidatus Iainarchaeia</taxon>
        <taxon>Candidatus Iainarchaeales</taxon>
        <taxon>Candidatus Iainarchaeaceae</taxon>
        <taxon>Candidatus Iainarchaeum</taxon>
    </lineage>
</organism>
<feature type="transmembrane region" description="Helical" evidence="6">
    <location>
        <begin position="89"/>
        <end position="108"/>
    </location>
</feature>
<dbReference type="InterPro" id="IPR018076">
    <property type="entry name" value="T2SS_GspF_dom"/>
</dbReference>
<accession>A0A8T4LFF9</accession>
<evidence type="ECO:0000259" key="7">
    <source>
        <dbReference type="Pfam" id="PF00482"/>
    </source>
</evidence>
<keyword evidence="3 6" id="KW-0812">Transmembrane</keyword>
<evidence type="ECO:0000256" key="6">
    <source>
        <dbReference type="SAM" id="Phobius"/>
    </source>
</evidence>
<evidence type="ECO:0000313" key="8">
    <source>
        <dbReference type="EMBL" id="MBS3063310.1"/>
    </source>
</evidence>
<reference evidence="8" key="1">
    <citation type="submission" date="2021-03" db="EMBL/GenBank/DDBJ databases">
        <authorList>
            <person name="Jaffe A."/>
        </authorList>
    </citation>
    <scope>NUCLEOTIDE SEQUENCE</scope>
    <source>
        <strain evidence="8">RIFCSPLOWO2_01_FULL_58_19</strain>
    </source>
</reference>
<comment type="subcellular location">
    <subcellularLocation>
        <location evidence="1">Cell membrane</location>
        <topology evidence="1">Multi-pass membrane protein</topology>
    </subcellularLocation>
</comment>